<dbReference type="InterPro" id="IPR011990">
    <property type="entry name" value="TPR-like_helical_dom_sf"/>
</dbReference>
<protein>
    <submittedName>
        <fullName evidence="1">Uncharacterized protein</fullName>
    </submittedName>
</protein>
<gene>
    <name evidence="1" type="ORF">DSM00_1840</name>
</gene>
<evidence type="ECO:0000313" key="2">
    <source>
        <dbReference type="Proteomes" id="UP000289238"/>
    </source>
</evidence>
<dbReference type="Proteomes" id="UP000289238">
    <property type="component" value="Unassembled WGS sequence"/>
</dbReference>
<sequence>MINIFSSRNVGKLALFYSVCFLLGCSKKSNTNFSTTKYELDSFKESIEEVENLDNKIVDDSLRLSLLSKLSLKFLYADSTVFRYTNYKTIALSDQLGDSKILANAYWDLAYFYSNYSYLDSAYASYYKAYQNFRSIDDDYHSGKMMLNMAISQEKARDYIGSENSSFNALKFLPDHKIKDVYAVYNNLAIIYNGLDQNYL</sequence>
<dbReference type="EMBL" id="QOVM01000003">
    <property type="protein sequence ID" value="RXG22737.1"/>
    <property type="molecule type" value="Genomic_DNA"/>
</dbReference>
<dbReference type="RefSeq" id="WP_128757713.1">
    <property type="nucleotide sequence ID" value="NZ_QOVM01000003.1"/>
</dbReference>
<reference evidence="1 2" key="1">
    <citation type="submission" date="2018-07" db="EMBL/GenBank/DDBJ databases">
        <title>Leeuwenhoekiella genomics.</title>
        <authorList>
            <person name="Tahon G."/>
            <person name="Willems A."/>
        </authorList>
    </citation>
    <scope>NUCLEOTIDE SEQUENCE [LARGE SCALE GENOMIC DNA]</scope>
    <source>
        <strain evidence="1 2">LMG 22550</strain>
    </source>
</reference>
<name>A0A4Q0P7X8_9FLAO</name>
<dbReference type="AlphaFoldDB" id="A0A4Q0P7X8"/>
<comment type="caution">
    <text evidence="1">The sequence shown here is derived from an EMBL/GenBank/DDBJ whole genome shotgun (WGS) entry which is preliminary data.</text>
</comment>
<evidence type="ECO:0000313" key="1">
    <source>
        <dbReference type="EMBL" id="RXG22737.1"/>
    </source>
</evidence>
<accession>A0A4Q0P7X8</accession>
<keyword evidence="2" id="KW-1185">Reference proteome</keyword>
<organism evidence="1 2">
    <name type="scientific">Leeuwenhoekiella aequorea</name>
    <dbReference type="NCBI Taxonomy" id="283736"/>
    <lineage>
        <taxon>Bacteria</taxon>
        <taxon>Pseudomonadati</taxon>
        <taxon>Bacteroidota</taxon>
        <taxon>Flavobacteriia</taxon>
        <taxon>Flavobacteriales</taxon>
        <taxon>Flavobacteriaceae</taxon>
        <taxon>Leeuwenhoekiella</taxon>
    </lineage>
</organism>
<dbReference type="SUPFAM" id="SSF48452">
    <property type="entry name" value="TPR-like"/>
    <property type="match status" value="1"/>
</dbReference>
<dbReference type="OrthoDB" id="977000at2"/>
<proteinExistence type="predicted"/>